<sequence>MQINDPPIRQYFTKSVKNKKLILEFTELKSLLTGPDWATVQLQKIRFRCKIIETGSQKAYPLIDNRFPKN</sequence>
<accession>A0A2P2LFJ8</accession>
<dbReference type="AlphaFoldDB" id="A0A2P2LFJ8"/>
<proteinExistence type="predicted"/>
<evidence type="ECO:0000313" key="1">
    <source>
        <dbReference type="EMBL" id="MBX16757.1"/>
    </source>
</evidence>
<dbReference type="EMBL" id="GGEC01036273">
    <property type="protein sequence ID" value="MBX16757.1"/>
    <property type="molecule type" value="Transcribed_RNA"/>
</dbReference>
<name>A0A2P2LFJ8_RHIMU</name>
<organism evidence="1">
    <name type="scientific">Rhizophora mucronata</name>
    <name type="common">Asiatic mangrove</name>
    <dbReference type="NCBI Taxonomy" id="61149"/>
    <lineage>
        <taxon>Eukaryota</taxon>
        <taxon>Viridiplantae</taxon>
        <taxon>Streptophyta</taxon>
        <taxon>Embryophyta</taxon>
        <taxon>Tracheophyta</taxon>
        <taxon>Spermatophyta</taxon>
        <taxon>Magnoliopsida</taxon>
        <taxon>eudicotyledons</taxon>
        <taxon>Gunneridae</taxon>
        <taxon>Pentapetalae</taxon>
        <taxon>rosids</taxon>
        <taxon>fabids</taxon>
        <taxon>Malpighiales</taxon>
        <taxon>Rhizophoraceae</taxon>
        <taxon>Rhizophora</taxon>
    </lineage>
</organism>
<reference evidence="1" key="1">
    <citation type="submission" date="2018-02" db="EMBL/GenBank/DDBJ databases">
        <title>Rhizophora mucronata_Transcriptome.</title>
        <authorList>
            <person name="Meera S.P."/>
            <person name="Sreeshan A."/>
            <person name="Augustine A."/>
        </authorList>
    </citation>
    <scope>NUCLEOTIDE SEQUENCE</scope>
    <source>
        <tissue evidence="1">Leaf</tissue>
    </source>
</reference>
<protein>
    <submittedName>
        <fullName evidence="1">Uncharacterized protein</fullName>
    </submittedName>
</protein>